<evidence type="ECO:0000313" key="2">
    <source>
        <dbReference type="EMBL" id="KAK8889618.1"/>
    </source>
</evidence>
<organism evidence="2 3">
    <name type="scientific">Tritrichomonas musculus</name>
    <dbReference type="NCBI Taxonomy" id="1915356"/>
    <lineage>
        <taxon>Eukaryota</taxon>
        <taxon>Metamonada</taxon>
        <taxon>Parabasalia</taxon>
        <taxon>Tritrichomonadida</taxon>
        <taxon>Tritrichomonadidae</taxon>
        <taxon>Tritrichomonas</taxon>
    </lineage>
</organism>
<name>A0ABR2KFB7_9EUKA</name>
<feature type="domain" description="DUF4440" evidence="1">
    <location>
        <begin position="8"/>
        <end position="112"/>
    </location>
</feature>
<dbReference type="InterPro" id="IPR027843">
    <property type="entry name" value="DUF4440"/>
</dbReference>
<keyword evidence="3" id="KW-1185">Reference proteome</keyword>
<dbReference type="EMBL" id="JAPFFF010000005">
    <property type="protein sequence ID" value="KAK8889618.1"/>
    <property type="molecule type" value="Genomic_DNA"/>
</dbReference>
<dbReference type="SUPFAM" id="SSF54427">
    <property type="entry name" value="NTF2-like"/>
    <property type="match status" value="1"/>
</dbReference>
<proteinExistence type="predicted"/>
<dbReference type="Gene3D" id="3.10.450.50">
    <property type="match status" value="1"/>
</dbReference>
<reference evidence="2 3" key="1">
    <citation type="submission" date="2024-04" db="EMBL/GenBank/DDBJ databases">
        <title>Tritrichomonas musculus Genome.</title>
        <authorList>
            <person name="Alves-Ferreira E."/>
            <person name="Grigg M."/>
            <person name="Lorenzi H."/>
            <person name="Galac M."/>
        </authorList>
    </citation>
    <scope>NUCLEOTIDE SEQUENCE [LARGE SCALE GENOMIC DNA]</scope>
    <source>
        <strain evidence="2 3">EAF2021</strain>
    </source>
</reference>
<comment type="caution">
    <text evidence="2">The sequence shown here is derived from an EMBL/GenBank/DDBJ whole genome shotgun (WGS) entry which is preliminary data.</text>
</comment>
<sequence length="122" mass="13829">MSVIQLLAKCYDDLIQGMIQANIKLLNEVLDDSFVLILTTGDKIPKKDWLASIEKKEMIYHTANIEHVEITPKGDNAIVLGQTHVEVTSTRHPRMPFNLQQTLKAVKKGEKWHFIESAAAVY</sequence>
<accession>A0ABR2KFB7</accession>
<dbReference type="Proteomes" id="UP001470230">
    <property type="component" value="Unassembled WGS sequence"/>
</dbReference>
<protein>
    <recommendedName>
        <fullName evidence="1">DUF4440 domain-containing protein</fullName>
    </recommendedName>
</protein>
<dbReference type="InterPro" id="IPR032710">
    <property type="entry name" value="NTF2-like_dom_sf"/>
</dbReference>
<gene>
    <name evidence="2" type="ORF">M9Y10_034369</name>
</gene>
<evidence type="ECO:0000259" key="1">
    <source>
        <dbReference type="Pfam" id="PF14534"/>
    </source>
</evidence>
<dbReference type="Pfam" id="PF14534">
    <property type="entry name" value="DUF4440"/>
    <property type="match status" value="1"/>
</dbReference>
<evidence type="ECO:0000313" key="3">
    <source>
        <dbReference type="Proteomes" id="UP001470230"/>
    </source>
</evidence>